<dbReference type="GO" id="GO:0016301">
    <property type="term" value="F:kinase activity"/>
    <property type="evidence" value="ECO:0007669"/>
    <property type="project" value="UniProtKB-KW"/>
</dbReference>
<reference evidence="3" key="1">
    <citation type="journal article" date="2021" name="Nat. Commun.">
        <title>Genetic determinants of endophytism in the Arabidopsis root mycobiome.</title>
        <authorList>
            <person name="Mesny F."/>
            <person name="Miyauchi S."/>
            <person name="Thiergart T."/>
            <person name="Pickel B."/>
            <person name="Atanasova L."/>
            <person name="Karlsson M."/>
            <person name="Huettel B."/>
            <person name="Barry K.W."/>
            <person name="Haridas S."/>
            <person name="Chen C."/>
            <person name="Bauer D."/>
            <person name="Andreopoulos W."/>
            <person name="Pangilinan J."/>
            <person name="LaButti K."/>
            <person name="Riley R."/>
            <person name="Lipzen A."/>
            <person name="Clum A."/>
            <person name="Drula E."/>
            <person name="Henrissat B."/>
            <person name="Kohler A."/>
            <person name="Grigoriev I.V."/>
            <person name="Martin F.M."/>
            <person name="Hacquard S."/>
        </authorList>
    </citation>
    <scope>NUCLEOTIDE SEQUENCE</scope>
    <source>
        <strain evidence="3">MPI-CAGE-AT-0016</strain>
    </source>
</reference>
<keyword evidence="1" id="KW-0732">Signal</keyword>
<dbReference type="Gene3D" id="3.90.1200.10">
    <property type="match status" value="1"/>
</dbReference>
<sequence length="312" mass="35749">MMGQSFSLGALLPLSLRLWIGNRLFRPLGPSTMRVSWHRVIKGPCDPGEIEAMEYVASHTSMPVPRLFGVHIDKRNDIYIEMEHIPGKTLRSVWSDLSKEQRHIIFGDIKHHLSSLRALKAPAEDSVCSALQNPLHDGRVGSRYFGPCSQGDFHALLRKKLIMEDVAVCLCPEANTTHTSSYKTIFTHADLKPRNIMVRDGRVVAIIDWAYSGWYPEYWEYTKAFYNWVGEEWEDYLAMYLYNYETELTAERKLWRMLPLPGTSGHAYFPDGVSFRLVGSSPSSTWLAAREAREEEDLWTFALPQRSGCSWA</sequence>
<evidence type="ECO:0000259" key="2">
    <source>
        <dbReference type="Pfam" id="PF01636"/>
    </source>
</evidence>
<dbReference type="InterPro" id="IPR011009">
    <property type="entry name" value="Kinase-like_dom_sf"/>
</dbReference>
<organism evidence="3 4">
    <name type="scientific">Plectosphaerella cucumerina</name>
    <dbReference type="NCBI Taxonomy" id="40658"/>
    <lineage>
        <taxon>Eukaryota</taxon>
        <taxon>Fungi</taxon>
        <taxon>Dikarya</taxon>
        <taxon>Ascomycota</taxon>
        <taxon>Pezizomycotina</taxon>
        <taxon>Sordariomycetes</taxon>
        <taxon>Hypocreomycetidae</taxon>
        <taxon>Glomerellales</taxon>
        <taxon>Plectosphaerellaceae</taxon>
        <taxon>Plectosphaerella</taxon>
    </lineage>
</organism>
<keyword evidence="3" id="KW-0418">Kinase</keyword>
<dbReference type="Proteomes" id="UP000813385">
    <property type="component" value="Unassembled WGS sequence"/>
</dbReference>
<dbReference type="InterPro" id="IPR002575">
    <property type="entry name" value="Aminoglycoside_PTrfase"/>
</dbReference>
<protein>
    <submittedName>
        <fullName evidence="3">Kinase-like domain-containing protein</fullName>
    </submittedName>
</protein>
<name>A0A8K0X205_9PEZI</name>
<dbReference type="EMBL" id="JAGPXD010000004">
    <property type="protein sequence ID" value="KAH7357950.1"/>
    <property type="molecule type" value="Genomic_DNA"/>
</dbReference>
<dbReference type="OrthoDB" id="8300194at2759"/>
<dbReference type="SUPFAM" id="SSF56112">
    <property type="entry name" value="Protein kinase-like (PK-like)"/>
    <property type="match status" value="1"/>
</dbReference>
<feature type="signal peptide" evidence="1">
    <location>
        <begin position="1"/>
        <end position="17"/>
    </location>
</feature>
<keyword evidence="4" id="KW-1185">Reference proteome</keyword>
<proteinExistence type="predicted"/>
<dbReference type="PANTHER" id="PTHR21310">
    <property type="entry name" value="AMINOGLYCOSIDE PHOSPHOTRANSFERASE-RELATED-RELATED"/>
    <property type="match status" value="1"/>
</dbReference>
<evidence type="ECO:0000313" key="4">
    <source>
        <dbReference type="Proteomes" id="UP000813385"/>
    </source>
</evidence>
<dbReference type="InterPro" id="IPR051678">
    <property type="entry name" value="AGP_Transferase"/>
</dbReference>
<comment type="caution">
    <text evidence="3">The sequence shown here is derived from an EMBL/GenBank/DDBJ whole genome shotgun (WGS) entry which is preliminary data.</text>
</comment>
<dbReference type="PANTHER" id="PTHR21310:SF15">
    <property type="entry name" value="AMINOGLYCOSIDE PHOSPHOTRANSFERASE DOMAIN-CONTAINING PROTEIN"/>
    <property type="match status" value="1"/>
</dbReference>
<evidence type="ECO:0000256" key="1">
    <source>
        <dbReference type="SAM" id="SignalP"/>
    </source>
</evidence>
<dbReference type="AlphaFoldDB" id="A0A8K0X205"/>
<accession>A0A8K0X205</accession>
<keyword evidence="3" id="KW-0808">Transferase</keyword>
<evidence type="ECO:0000313" key="3">
    <source>
        <dbReference type="EMBL" id="KAH7357950.1"/>
    </source>
</evidence>
<feature type="domain" description="Aminoglycoside phosphotransferase" evidence="2">
    <location>
        <begin position="48"/>
        <end position="252"/>
    </location>
</feature>
<feature type="chain" id="PRO_5035449530" evidence="1">
    <location>
        <begin position="18"/>
        <end position="312"/>
    </location>
</feature>
<dbReference type="Pfam" id="PF01636">
    <property type="entry name" value="APH"/>
    <property type="match status" value="1"/>
</dbReference>
<gene>
    <name evidence="3" type="ORF">B0T11DRAFT_283403</name>
</gene>
<dbReference type="CDD" id="cd05120">
    <property type="entry name" value="APH_ChoK_like"/>
    <property type="match status" value="1"/>
</dbReference>